<keyword evidence="5" id="KW-0540">Nuclease</keyword>
<dbReference type="InterPro" id="IPR039039">
    <property type="entry name" value="RAI1-like_fam"/>
</dbReference>
<dbReference type="GO" id="GO:0000956">
    <property type="term" value="P:nuclear-transcribed mRNA catabolic process"/>
    <property type="evidence" value="ECO:0007669"/>
    <property type="project" value="TreeGrafter"/>
</dbReference>
<keyword evidence="5" id="KW-0378">Hydrolase</keyword>
<keyword evidence="5" id="KW-0547">Nucleotide-binding</keyword>
<protein>
    <recommendedName>
        <fullName evidence="5">Decapping nuclease</fullName>
        <ecNumber evidence="5">3.6.1.-</ecNumber>
    </recommendedName>
</protein>
<evidence type="ECO:0000256" key="4">
    <source>
        <dbReference type="ARBA" id="ARBA00049418"/>
    </source>
</evidence>
<evidence type="ECO:0000256" key="5">
    <source>
        <dbReference type="RuleBase" id="RU367113"/>
    </source>
</evidence>
<dbReference type="GO" id="GO:0004518">
    <property type="term" value="F:nuclease activity"/>
    <property type="evidence" value="ECO:0007669"/>
    <property type="project" value="UniProtKB-KW"/>
</dbReference>
<comment type="similarity">
    <text evidence="1 5">Belongs to the DXO/Dom3Z family.</text>
</comment>
<sequence>MEKLLSDRRRYLGPLPNYSQPKEVGVFSLTSDGFFSDGRNLKYYVEPADRQHVHLDLNHGFPKKLVDWNDEGGDLDHILKWIVEAQRVNPSLLSGVDFVTLRGHLSKVTCTPYKRGWKLAVTKFNGTWYISQVHEQWHENRQGNYWGHKMEQYLTAGDWKLQTCWVQSYLVGVPEIVFGFRDNKGVVRSVESFRTRDIPGKVEYGSDWKASVCMNFCDNFLSFVKRCATEDDARVVYLFQPDAQGVTCEVHRGRGSPHAFLPDWYIAAVCR</sequence>
<evidence type="ECO:0000256" key="3">
    <source>
        <dbReference type="ARBA" id="ARBA00024564"/>
    </source>
</evidence>
<dbReference type="PANTHER" id="PTHR12395:SF9">
    <property type="entry name" value="DECAPPING AND EXORIBONUCLEASE PROTEIN"/>
    <property type="match status" value="1"/>
</dbReference>
<dbReference type="EMBL" id="OV696689">
    <property type="protein sequence ID" value="CAH1261711.1"/>
    <property type="molecule type" value="Genomic_DNA"/>
</dbReference>
<comment type="function">
    <text evidence="5">Decapping enzyme for NAD-capped RNAs: specifically hydrolyzes the nicotinamide adenine dinucleotide (NAD) cap from a subset of RNAs by removing the entire NAD moiety from the 5'-end of an NAD-capped RNA.</text>
</comment>
<dbReference type="Proteomes" id="UP000838412">
    <property type="component" value="Chromosome 4"/>
</dbReference>
<dbReference type="GO" id="GO:0110155">
    <property type="term" value="P:NAD-cap decapping"/>
    <property type="evidence" value="ECO:0007669"/>
    <property type="project" value="TreeGrafter"/>
</dbReference>
<keyword evidence="5" id="KW-0479">Metal-binding</keyword>
<dbReference type="Pfam" id="PF08652">
    <property type="entry name" value="RAI1"/>
    <property type="match status" value="2"/>
</dbReference>
<organism evidence="7 8">
    <name type="scientific">Branchiostoma lanceolatum</name>
    <name type="common">Common lancelet</name>
    <name type="synonym">Amphioxus lanceolatum</name>
    <dbReference type="NCBI Taxonomy" id="7740"/>
    <lineage>
        <taxon>Eukaryota</taxon>
        <taxon>Metazoa</taxon>
        <taxon>Chordata</taxon>
        <taxon>Cephalochordata</taxon>
        <taxon>Leptocardii</taxon>
        <taxon>Amphioxiformes</taxon>
        <taxon>Branchiostomatidae</taxon>
        <taxon>Branchiostoma</taxon>
    </lineage>
</organism>
<dbReference type="OrthoDB" id="5853397at2759"/>
<dbReference type="GO" id="GO:0000166">
    <property type="term" value="F:nucleotide binding"/>
    <property type="evidence" value="ECO:0007669"/>
    <property type="project" value="UniProtKB-KW"/>
</dbReference>
<comment type="catalytic activity">
    <reaction evidence="2">
        <text>a 5'-end FAD-phospho-ribonucleoside in mRNA + H2O = a 5'-end phospho-ribonucleoside in mRNA + FAD + H(+)</text>
        <dbReference type="Rhea" id="RHEA:67492"/>
        <dbReference type="Rhea" id="RHEA-COMP:15692"/>
        <dbReference type="Rhea" id="RHEA-COMP:17275"/>
        <dbReference type="ChEBI" id="CHEBI:15377"/>
        <dbReference type="ChEBI" id="CHEBI:15378"/>
        <dbReference type="ChEBI" id="CHEBI:57692"/>
        <dbReference type="ChEBI" id="CHEBI:138282"/>
        <dbReference type="ChEBI" id="CHEBI:172372"/>
    </reaction>
    <physiologicalReaction direction="left-to-right" evidence="2">
        <dbReference type="Rhea" id="RHEA:67493"/>
    </physiologicalReaction>
</comment>
<dbReference type="GO" id="GO:0005634">
    <property type="term" value="C:nucleus"/>
    <property type="evidence" value="ECO:0007669"/>
    <property type="project" value="UniProtKB-SubCell"/>
</dbReference>
<comment type="catalytic activity">
    <reaction evidence="4">
        <text>a 5'-end NAD(+)-phospho-ribonucleoside in snoRNA + H2O = a 5'-end phospho-ribonucleoside in snoRNA + NAD(+) + H(+)</text>
        <dbReference type="Rhea" id="RHEA:60892"/>
        <dbReference type="Rhea" id="RHEA-COMP:15699"/>
        <dbReference type="Rhea" id="RHEA-COMP:15700"/>
        <dbReference type="ChEBI" id="CHEBI:15377"/>
        <dbReference type="ChEBI" id="CHEBI:15378"/>
        <dbReference type="ChEBI" id="CHEBI:57540"/>
        <dbReference type="ChEBI" id="CHEBI:138282"/>
        <dbReference type="ChEBI" id="CHEBI:144029"/>
    </reaction>
    <physiologicalReaction direction="left-to-right" evidence="4">
        <dbReference type="Rhea" id="RHEA:60893"/>
    </physiologicalReaction>
</comment>
<dbReference type="PANTHER" id="PTHR12395">
    <property type="entry name" value="DOM-3 RELATED"/>
    <property type="match status" value="1"/>
</dbReference>
<keyword evidence="8" id="KW-1185">Reference proteome</keyword>
<evidence type="ECO:0000313" key="7">
    <source>
        <dbReference type="EMBL" id="CAH1261711.1"/>
    </source>
</evidence>
<dbReference type="InterPro" id="IPR013961">
    <property type="entry name" value="RAI1"/>
</dbReference>
<evidence type="ECO:0000256" key="2">
    <source>
        <dbReference type="ARBA" id="ARBA00024458"/>
    </source>
</evidence>
<name>A0A8J9ZQK5_BRALA</name>
<keyword evidence="5" id="KW-0694">RNA-binding</keyword>
<evidence type="ECO:0000256" key="1">
    <source>
        <dbReference type="ARBA" id="ARBA00006562"/>
    </source>
</evidence>
<proteinExistence type="inferred from homology"/>
<comment type="catalytic activity">
    <reaction evidence="3">
        <text>a 5'-end CoA-ribonucleoside in mRNA + H2O = 3'-dephospho-CoA + a 5'-end phospho-ribonucleoside in mRNA + H(+)</text>
        <dbReference type="Rhea" id="RHEA:67496"/>
        <dbReference type="Rhea" id="RHEA-COMP:15692"/>
        <dbReference type="Rhea" id="RHEA-COMP:17276"/>
        <dbReference type="ChEBI" id="CHEBI:15377"/>
        <dbReference type="ChEBI" id="CHEBI:15378"/>
        <dbReference type="ChEBI" id="CHEBI:57328"/>
        <dbReference type="ChEBI" id="CHEBI:138282"/>
        <dbReference type="ChEBI" id="CHEBI:172371"/>
    </reaction>
    <physiologicalReaction direction="left-to-right" evidence="3">
        <dbReference type="Rhea" id="RHEA:67497"/>
    </physiologicalReaction>
</comment>
<dbReference type="GO" id="GO:0005829">
    <property type="term" value="C:cytosol"/>
    <property type="evidence" value="ECO:0007669"/>
    <property type="project" value="TreeGrafter"/>
</dbReference>
<dbReference type="AlphaFoldDB" id="A0A8J9ZQK5"/>
<feature type="domain" description="RAI1-like" evidence="6">
    <location>
        <begin position="19"/>
        <end position="156"/>
    </location>
</feature>
<comment type="subcellular location">
    <subcellularLocation>
        <location evidence="5">Nucleus</location>
    </subcellularLocation>
</comment>
<dbReference type="GO" id="GO:0034353">
    <property type="term" value="F:mRNA 5'-diphosphatase activity"/>
    <property type="evidence" value="ECO:0007669"/>
    <property type="project" value="TreeGrafter"/>
</dbReference>
<accession>A0A8J9ZQK5</accession>
<keyword evidence="5" id="KW-0539">Nucleus</keyword>
<evidence type="ECO:0000313" key="8">
    <source>
        <dbReference type="Proteomes" id="UP000838412"/>
    </source>
</evidence>
<dbReference type="GO" id="GO:0046872">
    <property type="term" value="F:metal ion binding"/>
    <property type="evidence" value="ECO:0007669"/>
    <property type="project" value="UniProtKB-KW"/>
</dbReference>
<comment type="cofactor">
    <cofactor evidence="5">
        <name>a divalent metal cation</name>
        <dbReference type="ChEBI" id="CHEBI:60240"/>
    </cofactor>
</comment>
<gene>
    <name evidence="7" type="primary">DXO</name>
    <name evidence="7" type="ORF">BLAG_LOCUS17056</name>
</gene>
<feature type="domain" description="RAI1-like" evidence="6">
    <location>
        <begin position="160"/>
        <end position="265"/>
    </location>
</feature>
<dbReference type="GO" id="GO:0003723">
    <property type="term" value="F:RNA binding"/>
    <property type="evidence" value="ECO:0007669"/>
    <property type="project" value="UniProtKB-KW"/>
</dbReference>
<reference evidence="7" key="1">
    <citation type="submission" date="2022-01" db="EMBL/GenBank/DDBJ databases">
        <authorList>
            <person name="Braso-Vives M."/>
        </authorList>
    </citation>
    <scope>NUCLEOTIDE SEQUENCE</scope>
</reference>
<evidence type="ECO:0000259" key="6">
    <source>
        <dbReference type="Pfam" id="PF08652"/>
    </source>
</evidence>
<dbReference type="EC" id="3.6.1.-" evidence="5"/>